<feature type="domain" description="Phosphoribosyltransferase" evidence="17">
    <location>
        <begin position="13"/>
        <end position="161"/>
    </location>
</feature>
<keyword evidence="11 16" id="KW-0660">Purine salvage</keyword>
<name>A0A929MRC2_ABIDE</name>
<dbReference type="AlphaFoldDB" id="A0A929MRC2"/>
<dbReference type="GO" id="GO:0032264">
    <property type="term" value="P:IMP salvage"/>
    <property type="evidence" value="ECO:0007669"/>
    <property type="project" value="TreeGrafter"/>
</dbReference>
<evidence type="ECO:0000256" key="11">
    <source>
        <dbReference type="ARBA" id="ARBA00022726"/>
    </source>
</evidence>
<gene>
    <name evidence="18" type="primary">hpt</name>
    <name evidence="18" type="ORF">HXK00_04395</name>
</gene>
<keyword evidence="9 16" id="KW-0808">Transferase</keyword>
<dbReference type="GO" id="GO:0005829">
    <property type="term" value="C:cytosol"/>
    <property type="evidence" value="ECO:0007669"/>
    <property type="project" value="TreeGrafter"/>
</dbReference>
<reference evidence="18" key="1">
    <citation type="submission" date="2020-04" db="EMBL/GenBank/DDBJ databases">
        <title>Deep metagenomics examines the oral microbiome during advanced dental caries in children, revealing novel taxa and co-occurrences with host molecules.</title>
        <authorList>
            <person name="Baker J.L."/>
            <person name="Morton J.T."/>
            <person name="Dinis M."/>
            <person name="Alvarez R."/>
            <person name="Tran N.C."/>
            <person name="Knight R."/>
            <person name="Edlund A."/>
        </authorList>
    </citation>
    <scope>NUCLEOTIDE SEQUENCE</scope>
    <source>
        <strain evidence="18">JCVI_23_bin.16</strain>
    </source>
</reference>
<evidence type="ECO:0000256" key="12">
    <source>
        <dbReference type="ARBA" id="ARBA00022741"/>
    </source>
</evidence>
<dbReference type="GO" id="GO:0006166">
    <property type="term" value="P:purine ribonucleoside salvage"/>
    <property type="evidence" value="ECO:0007669"/>
    <property type="project" value="UniProtKB-KW"/>
</dbReference>
<comment type="catalytic activity">
    <reaction evidence="15">
        <text>IMP + diphosphate = hypoxanthine + 5-phospho-alpha-D-ribose 1-diphosphate</text>
        <dbReference type="Rhea" id="RHEA:17973"/>
        <dbReference type="ChEBI" id="CHEBI:17368"/>
        <dbReference type="ChEBI" id="CHEBI:33019"/>
        <dbReference type="ChEBI" id="CHEBI:58017"/>
        <dbReference type="ChEBI" id="CHEBI:58053"/>
        <dbReference type="EC" id="2.4.2.8"/>
    </reaction>
    <physiologicalReaction direction="right-to-left" evidence="15">
        <dbReference type="Rhea" id="RHEA:17975"/>
    </physiologicalReaction>
</comment>
<dbReference type="PANTHER" id="PTHR43340">
    <property type="entry name" value="HYPOXANTHINE-GUANINE PHOSPHORIBOSYLTRANSFERASE"/>
    <property type="match status" value="1"/>
</dbReference>
<evidence type="ECO:0000256" key="6">
    <source>
        <dbReference type="ARBA" id="ARBA00008391"/>
    </source>
</evidence>
<dbReference type="InterPro" id="IPR005904">
    <property type="entry name" value="Hxn_phspho_trans"/>
</dbReference>
<keyword evidence="12 16" id="KW-0547">Nucleotide-binding</keyword>
<dbReference type="Pfam" id="PF00156">
    <property type="entry name" value="Pribosyltran"/>
    <property type="match status" value="1"/>
</dbReference>
<dbReference type="GO" id="GO:0000287">
    <property type="term" value="F:magnesium ion binding"/>
    <property type="evidence" value="ECO:0007669"/>
    <property type="project" value="TreeGrafter"/>
</dbReference>
<evidence type="ECO:0000256" key="14">
    <source>
        <dbReference type="ARBA" id="ARBA00048811"/>
    </source>
</evidence>
<evidence type="ECO:0000256" key="2">
    <source>
        <dbReference type="ARBA" id="ARBA00002049"/>
    </source>
</evidence>
<evidence type="ECO:0000256" key="13">
    <source>
        <dbReference type="ARBA" id="ARBA00022842"/>
    </source>
</evidence>
<keyword evidence="8 16" id="KW-0328">Glycosyltransferase</keyword>
<comment type="cofactor">
    <cofactor evidence="1 16">
        <name>Mg(2+)</name>
        <dbReference type="ChEBI" id="CHEBI:18420"/>
    </cofactor>
</comment>
<dbReference type="EMBL" id="JABZFV010000081">
    <property type="protein sequence ID" value="MBF0934870.1"/>
    <property type="molecule type" value="Genomic_DNA"/>
</dbReference>
<dbReference type="Proteomes" id="UP000757900">
    <property type="component" value="Unassembled WGS sequence"/>
</dbReference>
<dbReference type="NCBIfam" id="TIGR01203">
    <property type="entry name" value="HGPRTase"/>
    <property type="match status" value="1"/>
</dbReference>
<comment type="pathway">
    <text evidence="5">Purine metabolism; GMP biosynthesis via salvage pathway; GMP from guanine: step 1/1.</text>
</comment>
<dbReference type="FunFam" id="3.40.50.2020:FF:000006">
    <property type="entry name" value="Hypoxanthine phosphoribosyltransferase"/>
    <property type="match status" value="1"/>
</dbReference>
<evidence type="ECO:0000256" key="4">
    <source>
        <dbReference type="ARBA" id="ARBA00004669"/>
    </source>
</evidence>
<dbReference type="InterPro" id="IPR029057">
    <property type="entry name" value="PRTase-like"/>
</dbReference>
<proteinExistence type="inferred from homology"/>
<evidence type="ECO:0000256" key="15">
    <source>
        <dbReference type="ARBA" id="ARBA00049402"/>
    </source>
</evidence>
<comment type="caution">
    <text evidence="18">The sequence shown here is derived from an EMBL/GenBank/DDBJ whole genome shotgun (WGS) entry which is preliminary data.</text>
</comment>
<dbReference type="InterPro" id="IPR000836">
    <property type="entry name" value="PRTase_dom"/>
</dbReference>
<dbReference type="RefSeq" id="WP_268443393.1">
    <property type="nucleotide sequence ID" value="NZ_CAJPUI010000008.1"/>
</dbReference>
<evidence type="ECO:0000256" key="10">
    <source>
        <dbReference type="ARBA" id="ARBA00022723"/>
    </source>
</evidence>
<dbReference type="GO" id="GO:0032263">
    <property type="term" value="P:GMP salvage"/>
    <property type="evidence" value="ECO:0007669"/>
    <property type="project" value="TreeGrafter"/>
</dbReference>
<dbReference type="InterPro" id="IPR050408">
    <property type="entry name" value="HGPRT"/>
</dbReference>
<evidence type="ECO:0000259" key="17">
    <source>
        <dbReference type="Pfam" id="PF00156"/>
    </source>
</evidence>
<organism evidence="18 19">
    <name type="scientific">Abiotrophia defectiva</name>
    <name type="common">Streptococcus defectivus</name>
    <dbReference type="NCBI Taxonomy" id="46125"/>
    <lineage>
        <taxon>Bacteria</taxon>
        <taxon>Bacillati</taxon>
        <taxon>Bacillota</taxon>
        <taxon>Bacilli</taxon>
        <taxon>Lactobacillales</taxon>
        <taxon>Aerococcaceae</taxon>
        <taxon>Abiotrophia</taxon>
    </lineage>
</organism>
<comment type="subcellular location">
    <subcellularLocation>
        <location evidence="3 16">Cytoplasm</location>
    </subcellularLocation>
</comment>
<dbReference type="GO" id="GO:0046100">
    <property type="term" value="P:hypoxanthine metabolic process"/>
    <property type="evidence" value="ECO:0007669"/>
    <property type="project" value="TreeGrafter"/>
</dbReference>
<comment type="pathway">
    <text evidence="4 16">Purine metabolism; IMP biosynthesis via salvage pathway; IMP from hypoxanthine: step 1/1.</text>
</comment>
<evidence type="ECO:0000256" key="9">
    <source>
        <dbReference type="ARBA" id="ARBA00022679"/>
    </source>
</evidence>
<evidence type="ECO:0000256" key="16">
    <source>
        <dbReference type="RuleBase" id="RU364099"/>
    </source>
</evidence>
<dbReference type="CDD" id="cd06223">
    <property type="entry name" value="PRTases_typeI"/>
    <property type="match status" value="1"/>
</dbReference>
<dbReference type="EC" id="2.4.2.8" evidence="16"/>
<comment type="catalytic activity">
    <reaction evidence="14">
        <text>GMP + diphosphate = guanine + 5-phospho-alpha-D-ribose 1-diphosphate</text>
        <dbReference type="Rhea" id="RHEA:25424"/>
        <dbReference type="ChEBI" id="CHEBI:16235"/>
        <dbReference type="ChEBI" id="CHEBI:33019"/>
        <dbReference type="ChEBI" id="CHEBI:58017"/>
        <dbReference type="ChEBI" id="CHEBI:58115"/>
        <dbReference type="EC" id="2.4.2.8"/>
    </reaction>
    <physiologicalReaction direction="right-to-left" evidence="14">
        <dbReference type="Rhea" id="RHEA:25426"/>
    </physiologicalReaction>
</comment>
<protein>
    <recommendedName>
        <fullName evidence="16">Hypoxanthine phosphoribosyltransferase</fullName>
        <ecNumber evidence="16">2.4.2.8</ecNumber>
    </recommendedName>
</protein>
<keyword evidence="10 16" id="KW-0479">Metal-binding</keyword>
<evidence type="ECO:0000256" key="3">
    <source>
        <dbReference type="ARBA" id="ARBA00004496"/>
    </source>
</evidence>
<accession>A0A929MRC2</accession>
<dbReference type="GO" id="GO:0000166">
    <property type="term" value="F:nucleotide binding"/>
    <property type="evidence" value="ECO:0007669"/>
    <property type="project" value="UniProtKB-KW"/>
</dbReference>
<dbReference type="GO" id="GO:0004422">
    <property type="term" value="F:hypoxanthine phosphoribosyltransferase activity"/>
    <property type="evidence" value="ECO:0007669"/>
    <property type="project" value="InterPro"/>
</dbReference>
<evidence type="ECO:0000313" key="18">
    <source>
        <dbReference type="EMBL" id="MBF0934870.1"/>
    </source>
</evidence>
<evidence type="ECO:0000256" key="1">
    <source>
        <dbReference type="ARBA" id="ARBA00001946"/>
    </source>
</evidence>
<dbReference type="PANTHER" id="PTHR43340:SF1">
    <property type="entry name" value="HYPOXANTHINE PHOSPHORIBOSYLTRANSFERASE"/>
    <property type="match status" value="1"/>
</dbReference>
<evidence type="ECO:0000313" key="19">
    <source>
        <dbReference type="Proteomes" id="UP000757900"/>
    </source>
</evidence>
<dbReference type="SUPFAM" id="SSF53271">
    <property type="entry name" value="PRTase-like"/>
    <property type="match status" value="1"/>
</dbReference>
<evidence type="ECO:0000256" key="7">
    <source>
        <dbReference type="ARBA" id="ARBA00022490"/>
    </source>
</evidence>
<sequence length="181" mass="20471">MLEKDILKVLVTQEEIAEAVARLGKTLTEDYKDKEVVVVGILRGAAIFMADIIRAMDCYLTIDFMDVSSYGDAFQSSGEVKIVKDLDTRVEGKDILIVEDIIDTGQTLKYIVDLLHYRKANSVKVCTLLDKKERRVNNMEADYVGLDIPNEFVVGYGLDYKQEYRNLPYIGVLSPAVYESK</sequence>
<evidence type="ECO:0000256" key="5">
    <source>
        <dbReference type="ARBA" id="ARBA00004676"/>
    </source>
</evidence>
<dbReference type="GO" id="GO:0006178">
    <property type="term" value="P:guanine salvage"/>
    <property type="evidence" value="ECO:0007669"/>
    <property type="project" value="TreeGrafter"/>
</dbReference>
<dbReference type="Gene3D" id="3.40.50.2020">
    <property type="match status" value="1"/>
</dbReference>
<evidence type="ECO:0000256" key="8">
    <source>
        <dbReference type="ARBA" id="ARBA00022676"/>
    </source>
</evidence>
<keyword evidence="13 16" id="KW-0460">Magnesium</keyword>
<dbReference type="GO" id="GO:0052657">
    <property type="term" value="F:guanine phosphoribosyltransferase activity"/>
    <property type="evidence" value="ECO:0007669"/>
    <property type="project" value="UniProtKB-ARBA"/>
</dbReference>
<keyword evidence="7 16" id="KW-0963">Cytoplasm</keyword>
<comment type="function">
    <text evidence="2">Purine salvage pathway enzyme that catalyzes the transfer of the ribosyl-5-phosphate group from 5-phospho-alpha-D-ribose 1-diphosphate (PRPP) to the N9 position of the 6-oxopurines hypoxanthine and guanine to form the corresponding ribonucleotides IMP (inosine 5'-monophosphate) and GMP (guanosine 5'-monophosphate), with the release of PPi.</text>
</comment>
<comment type="similarity">
    <text evidence="6 16">Belongs to the purine/pyrimidine phosphoribosyltransferase family.</text>
</comment>